<keyword evidence="2" id="KW-0805">Transcription regulation</keyword>
<dbReference type="CDD" id="cd06288">
    <property type="entry name" value="PBP1_sucrose_transcription_regulator"/>
    <property type="match status" value="1"/>
</dbReference>
<protein>
    <submittedName>
        <fullName evidence="6">LacI family transcriptional regulator</fullName>
    </submittedName>
</protein>
<dbReference type="CDD" id="cd01392">
    <property type="entry name" value="HTH_LacI"/>
    <property type="match status" value="1"/>
</dbReference>
<evidence type="ECO:0000313" key="6">
    <source>
        <dbReference type="EMBL" id="NHT76764.1"/>
    </source>
</evidence>
<proteinExistence type="predicted"/>
<dbReference type="SMART" id="SM00354">
    <property type="entry name" value="HTH_LACI"/>
    <property type="match status" value="1"/>
</dbReference>
<keyword evidence="7" id="KW-1185">Reference proteome</keyword>
<dbReference type="PANTHER" id="PTHR30146:SF148">
    <property type="entry name" value="HTH-TYPE TRANSCRIPTIONAL REPRESSOR PURR-RELATED"/>
    <property type="match status" value="1"/>
</dbReference>
<dbReference type="Pfam" id="PF13377">
    <property type="entry name" value="Peripla_BP_3"/>
    <property type="match status" value="1"/>
</dbReference>
<dbReference type="GO" id="GO:0000976">
    <property type="term" value="F:transcription cis-regulatory region binding"/>
    <property type="evidence" value="ECO:0007669"/>
    <property type="project" value="TreeGrafter"/>
</dbReference>
<dbReference type="PROSITE" id="PS00356">
    <property type="entry name" value="HTH_LACI_1"/>
    <property type="match status" value="1"/>
</dbReference>
<organism evidence="6 7">
    <name type="scientific">Ferranicluibacter rubi</name>
    <dbReference type="NCBI Taxonomy" id="2715133"/>
    <lineage>
        <taxon>Bacteria</taxon>
        <taxon>Pseudomonadati</taxon>
        <taxon>Pseudomonadota</taxon>
        <taxon>Alphaproteobacteria</taxon>
        <taxon>Hyphomicrobiales</taxon>
        <taxon>Rhizobiaceae</taxon>
        <taxon>Ferranicluibacter</taxon>
    </lineage>
</organism>
<dbReference type="InterPro" id="IPR028082">
    <property type="entry name" value="Peripla_BP_I"/>
</dbReference>
<dbReference type="GO" id="GO:0003700">
    <property type="term" value="F:DNA-binding transcription factor activity"/>
    <property type="evidence" value="ECO:0007669"/>
    <property type="project" value="TreeGrafter"/>
</dbReference>
<dbReference type="PROSITE" id="PS50932">
    <property type="entry name" value="HTH_LACI_2"/>
    <property type="match status" value="1"/>
</dbReference>
<dbReference type="Pfam" id="PF00356">
    <property type="entry name" value="LacI"/>
    <property type="match status" value="1"/>
</dbReference>
<dbReference type="Gene3D" id="1.10.260.40">
    <property type="entry name" value="lambda repressor-like DNA-binding domains"/>
    <property type="match status" value="1"/>
</dbReference>
<reference evidence="6" key="1">
    <citation type="submission" date="2020-03" db="EMBL/GenBank/DDBJ databases">
        <title>Ferranicluibacter endophyticum gen. nov., sp. nov., a new genus isolated from Rubus ulmifolius Schott. stem.</title>
        <authorList>
            <person name="Roca-Couso R."/>
            <person name="Flores-Felix J.D."/>
            <person name="Igual J.M."/>
            <person name="Rivas R."/>
        </authorList>
    </citation>
    <scope>NUCLEOTIDE SEQUENCE</scope>
    <source>
        <strain evidence="6">CRRU44</strain>
    </source>
</reference>
<evidence type="ECO:0000256" key="1">
    <source>
        <dbReference type="ARBA" id="ARBA00022491"/>
    </source>
</evidence>
<dbReference type="AlphaFoldDB" id="A0AA43ZF75"/>
<comment type="caution">
    <text evidence="6">The sequence shown here is derived from an EMBL/GenBank/DDBJ whole genome shotgun (WGS) entry which is preliminary data.</text>
</comment>
<evidence type="ECO:0000259" key="5">
    <source>
        <dbReference type="PROSITE" id="PS50932"/>
    </source>
</evidence>
<dbReference type="InterPro" id="IPR046335">
    <property type="entry name" value="LacI/GalR-like_sensor"/>
</dbReference>
<gene>
    <name evidence="6" type="ORF">G8E10_13530</name>
</gene>
<accession>A0AA43ZF75</accession>
<keyword evidence="3" id="KW-0238">DNA-binding</keyword>
<dbReference type="Proteomes" id="UP001155840">
    <property type="component" value="Unassembled WGS sequence"/>
</dbReference>
<name>A0AA43ZF75_9HYPH</name>
<dbReference type="InterPro" id="IPR000843">
    <property type="entry name" value="HTH_LacI"/>
</dbReference>
<evidence type="ECO:0000313" key="7">
    <source>
        <dbReference type="Proteomes" id="UP001155840"/>
    </source>
</evidence>
<dbReference type="SUPFAM" id="SSF47413">
    <property type="entry name" value="lambda repressor-like DNA-binding domains"/>
    <property type="match status" value="1"/>
</dbReference>
<dbReference type="InterPro" id="IPR010982">
    <property type="entry name" value="Lambda_DNA-bd_dom_sf"/>
</dbReference>
<dbReference type="EMBL" id="JAANCM010000006">
    <property type="protein sequence ID" value="NHT76764.1"/>
    <property type="molecule type" value="Genomic_DNA"/>
</dbReference>
<keyword evidence="1" id="KW-0678">Repressor</keyword>
<sequence length="343" mass="36780">MTTSHGRRATIRDVALAAGVSISTASNALNGQGRTNAETRDRVKHIAEKIGFRPNALARGLLSRRSHSIGMITNDTYGRLTLPMTAGVSEALVDHGVSVFLCATNNDPRLARLHLEALLDKQVDGIIFTATRLDLAPQVDLSRLPIPVVYAFAEGPDTSVSFVPDDHQGARLAVEHLLSLGHRRILHITGPEDFAAVRRRAAAYRASLGGEGEVMFGPWGEDWGHEAVHRILTRPEPRPDAIFCGSDETARGVIDALRDHGLSVPSDIAVVGFDNWHVVAAQTRPALTTIDMGLKELGRRAGLAMLDLTQGKPVASGINYIACELVVRASCGTDLAGQSLMSS</sequence>
<evidence type="ECO:0000256" key="2">
    <source>
        <dbReference type="ARBA" id="ARBA00023015"/>
    </source>
</evidence>
<dbReference type="PANTHER" id="PTHR30146">
    <property type="entry name" value="LACI-RELATED TRANSCRIPTIONAL REPRESSOR"/>
    <property type="match status" value="1"/>
</dbReference>
<evidence type="ECO:0000256" key="4">
    <source>
        <dbReference type="ARBA" id="ARBA00023163"/>
    </source>
</evidence>
<feature type="domain" description="HTH lacI-type" evidence="5">
    <location>
        <begin position="9"/>
        <end position="63"/>
    </location>
</feature>
<dbReference type="Gene3D" id="3.40.50.2300">
    <property type="match status" value="2"/>
</dbReference>
<evidence type="ECO:0000256" key="3">
    <source>
        <dbReference type="ARBA" id="ARBA00023125"/>
    </source>
</evidence>
<keyword evidence="4" id="KW-0804">Transcription</keyword>
<dbReference type="RefSeq" id="WP_167129628.1">
    <property type="nucleotide sequence ID" value="NZ_JAANCM010000006.1"/>
</dbReference>
<dbReference type="SUPFAM" id="SSF53822">
    <property type="entry name" value="Periplasmic binding protein-like I"/>
    <property type="match status" value="1"/>
</dbReference>